<keyword evidence="3" id="KW-1185">Reference proteome</keyword>
<comment type="caution">
    <text evidence="2">The sequence shown here is derived from an EMBL/GenBank/DDBJ whole genome shotgun (WGS) entry which is preliminary data.</text>
</comment>
<dbReference type="AlphaFoldDB" id="A0A1Y2EYR5"/>
<dbReference type="GO" id="GO:0005737">
    <property type="term" value="C:cytoplasm"/>
    <property type="evidence" value="ECO:0007669"/>
    <property type="project" value="TreeGrafter"/>
</dbReference>
<proteinExistence type="inferred from homology"/>
<protein>
    <submittedName>
        <fullName evidence="2">PPP4R2-domain-containing protein</fullName>
    </submittedName>
</protein>
<dbReference type="RefSeq" id="XP_040722780.1">
    <property type="nucleotide sequence ID" value="XM_040871594.1"/>
</dbReference>
<dbReference type="GO" id="GO:0019888">
    <property type="term" value="F:protein phosphatase regulator activity"/>
    <property type="evidence" value="ECO:0007669"/>
    <property type="project" value="InterPro"/>
</dbReference>
<evidence type="ECO:0000256" key="1">
    <source>
        <dbReference type="ARBA" id="ARBA00009207"/>
    </source>
</evidence>
<dbReference type="GO" id="GO:0030289">
    <property type="term" value="C:protein phosphatase 4 complex"/>
    <property type="evidence" value="ECO:0007669"/>
    <property type="project" value="InterPro"/>
</dbReference>
<dbReference type="Proteomes" id="UP000193685">
    <property type="component" value="Unassembled WGS sequence"/>
</dbReference>
<dbReference type="InterPro" id="IPR015267">
    <property type="entry name" value="PPP4R2"/>
</dbReference>
<reference evidence="2 3" key="1">
    <citation type="submission" date="2016-07" db="EMBL/GenBank/DDBJ databases">
        <title>Pervasive Adenine N6-methylation of Active Genes in Fungi.</title>
        <authorList>
            <consortium name="DOE Joint Genome Institute"/>
            <person name="Mondo S.J."/>
            <person name="Dannebaum R.O."/>
            <person name="Kuo R.C."/>
            <person name="Labutti K."/>
            <person name="Haridas S."/>
            <person name="Kuo A."/>
            <person name="Salamov A."/>
            <person name="Ahrendt S.R."/>
            <person name="Lipzen A."/>
            <person name="Sullivan W."/>
            <person name="Andreopoulos W.B."/>
            <person name="Clum A."/>
            <person name="Lindquist E."/>
            <person name="Daum C."/>
            <person name="Ramamoorthy G.K."/>
            <person name="Gryganskyi A."/>
            <person name="Culley D."/>
            <person name="Magnuson J.K."/>
            <person name="James T.Y."/>
            <person name="O'Malley M.A."/>
            <person name="Stajich J.E."/>
            <person name="Spatafora J.W."/>
            <person name="Visel A."/>
            <person name="Grigoriev I.V."/>
        </authorList>
    </citation>
    <scope>NUCLEOTIDE SEQUENCE [LARGE SCALE GENOMIC DNA]</scope>
    <source>
        <strain evidence="2 3">12-1054</strain>
    </source>
</reference>
<sequence>MSRIEPLGQEHVLSRAALGQAPEDWQEAQRLIEARLTQVLASWPSSIDAVSLAEQINAYPAPPHTIQRLAELLVDPHRWYTDVDKYVRALVKVLSVTSTTLDFTQEEAQPEPAETSLLVPIPWLTEDMRTVMPNGVVFTNGPLDDMPTGSAPMDAADLGPQSDETKEAIAHYAGAQAQSVQMDDYPGAFSDSAVMRSRQAEPADVAE</sequence>
<dbReference type="Pfam" id="PF09184">
    <property type="entry name" value="PPP4R2"/>
    <property type="match status" value="1"/>
</dbReference>
<accession>A0A1Y2EYR5</accession>
<dbReference type="PANTHER" id="PTHR16487">
    <property type="entry name" value="PPP4R2-RELATED PROTEIN"/>
    <property type="match status" value="1"/>
</dbReference>
<dbReference type="OrthoDB" id="341898at2759"/>
<dbReference type="GO" id="GO:0005634">
    <property type="term" value="C:nucleus"/>
    <property type="evidence" value="ECO:0007669"/>
    <property type="project" value="TreeGrafter"/>
</dbReference>
<comment type="similarity">
    <text evidence="1">Belongs to the PPP4R2 family.</text>
</comment>
<dbReference type="GeneID" id="63788193"/>
<organism evidence="2 3">
    <name type="scientific">Protomyces lactucae-debilis</name>
    <dbReference type="NCBI Taxonomy" id="2754530"/>
    <lineage>
        <taxon>Eukaryota</taxon>
        <taxon>Fungi</taxon>
        <taxon>Dikarya</taxon>
        <taxon>Ascomycota</taxon>
        <taxon>Taphrinomycotina</taxon>
        <taxon>Taphrinomycetes</taxon>
        <taxon>Taphrinales</taxon>
        <taxon>Protomycetaceae</taxon>
        <taxon>Protomyces</taxon>
    </lineage>
</organism>
<dbReference type="PANTHER" id="PTHR16487:SF0">
    <property type="entry name" value="PROTEIN PHOSPHATASE 4 REGULATORY SUBUNIT 2-RELATED"/>
    <property type="match status" value="1"/>
</dbReference>
<evidence type="ECO:0000313" key="2">
    <source>
        <dbReference type="EMBL" id="ORY76700.1"/>
    </source>
</evidence>
<gene>
    <name evidence="2" type="ORF">BCR37DRAFT_395230</name>
</gene>
<evidence type="ECO:0000313" key="3">
    <source>
        <dbReference type="Proteomes" id="UP000193685"/>
    </source>
</evidence>
<name>A0A1Y2EYR5_PROLT</name>
<dbReference type="EMBL" id="MCFI01000022">
    <property type="protein sequence ID" value="ORY76700.1"/>
    <property type="molecule type" value="Genomic_DNA"/>
</dbReference>
<dbReference type="STRING" id="56484.A0A1Y2EYR5"/>